<dbReference type="Proteomes" id="UP000271010">
    <property type="component" value="Unassembled WGS sequence"/>
</dbReference>
<evidence type="ECO:0000313" key="1">
    <source>
        <dbReference type="EMBL" id="RNI30819.1"/>
    </source>
</evidence>
<organism evidence="1 2">
    <name type="scientific">Rufibacter immobilis</name>
    <dbReference type="NCBI Taxonomy" id="1348778"/>
    <lineage>
        <taxon>Bacteria</taxon>
        <taxon>Pseudomonadati</taxon>
        <taxon>Bacteroidota</taxon>
        <taxon>Cytophagia</taxon>
        <taxon>Cytophagales</taxon>
        <taxon>Hymenobacteraceae</taxon>
        <taxon>Rufibacter</taxon>
    </lineage>
</organism>
<name>A0A3M9MZ43_9BACT</name>
<dbReference type="AlphaFoldDB" id="A0A3M9MZ43"/>
<keyword evidence="2" id="KW-1185">Reference proteome</keyword>
<dbReference type="EMBL" id="RJJE01000007">
    <property type="protein sequence ID" value="RNI30819.1"/>
    <property type="molecule type" value="Genomic_DNA"/>
</dbReference>
<protein>
    <submittedName>
        <fullName evidence="1">Uncharacterized protein</fullName>
    </submittedName>
</protein>
<sequence length="67" mass="7642">MLYARLLVLYSLLLPFLWEVVVVSLVEEAAGLLLRLGALFQKTALKQNLQICLKRHCILLFFSIPAK</sequence>
<gene>
    <name evidence="1" type="ORF">EFA69_06860</name>
</gene>
<reference evidence="1 2" key="1">
    <citation type="submission" date="2018-11" db="EMBL/GenBank/DDBJ databases">
        <title>Rufibacter latericius sp. nov., isolated from water in Baiyang Lake.</title>
        <authorList>
            <person name="Yang Y."/>
        </authorList>
    </citation>
    <scope>NUCLEOTIDE SEQUENCE [LARGE SCALE GENOMIC DNA]</scope>
    <source>
        <strain evidence="1 2">MCC P1</strain>
    </source>
</reference>
<comment type="caution">
    <text evidence="1">The sequence shown here is derived from an EMBL/GenBank/DDBJ whole genome shotgun (WGS) entry which is preliminary data.</text>
</comment>
<accession>A0A3M9MZ43</accession>
<proteinExistence type="predicted"/>
<evidence type="ECO:0000313" key="2">
    <source>
        <dbReference type="Proteomes" id="UP000271010"/>
    </source>
</evidence>